<evidence type="ECO:0000256" key="1">
    <source>
        <dbReference type="SAM" id="MobiDB-lite"/>
    </source>
</evidence>
<sequence length="78" mass="9062">MSGLLPFPSQTWLSLCMVLRTITFLFFFWRHDTMVQSSEKANLEEFNFLPCRCSSSHDSSGLFFPPYQPNSTPSEYEV</sequence>
<proteinExistence type="predicted"/>
<keyword evidence="2" id="KW-0472">Membrane</keyword>
<comment type="caution">
    <text evidence="3">The sequence shown here is derived from an EMBL/GenBank/DDBJ whole genome shotgun (WGS) entry which is preliminary data.</text>
</comment>
<keyword evidence="4" id="KW-1185">Reference proteome</keyword>
<accession>A0A0V1CBD1</accession>
<reference evidence="3 4" key="1">
    <citation type="submission" date="2015-01" db="EMBL/GenBank/DDBJ databases">
        <title>Evolution of Trichinella species and genotypes.</title>
        <authorList>
            <person name="Korhonen P.K."/>
            <person name="Edoardo P."/>
            <person name="Giuseppe L.R."/>
            <person name="Gasser R.B."/>
        </authorList>
    </citation>
    <scope>NUCLEOTIDE SEQUENCE [LARGE SCALE GENOMIC DNA]</scope>
    <source>
        <strain evidence="3">ISS120</strain>
    </source>
</reference>
<dbReference type="Proteomes" id="UP000054653">
    <property type="component" value="Unassembled WGS sequence"/>
</dbReference>
<feature type="transmembrane region" description="Helical" evidence="2">
    <location>
        <begin position="12"/>
        <end position="29"/>
    </location>
</feature>
<keyword evidence="2" id="KW-0812">Transmembrane</keyword>
<evidence type="ECO:0000313" key="3">
    <source>
        <dbReference type="EMBL" id="KRY46220.1"/>
    </source>
</evidence>
<evidence type="ECO:0000256" key="2">
    <source>
        <dbReference type="SAM" id="Phobius"/>
    </source>
</evidence>
<feature type="region of interest" description="Disordered" evidence="1">
    <location>
        <begin position="55"/>
        <end position="78"/>
    </location>
</feature>
<gene>
    <name evidence="3" type="ORF">T03_4774</name>
</gene>
<evidence type="ECO:0000313" key="4">
    <source>
        <dbReference type="Proteomes" id="UP000054653"/>
    </source>
</evidence>
<name>A0A0V1CBD1_TRIBR</name>
<keyword evidence="2" id="KW-1133">Transmembrane helix</keyword>
<feature type="compositionally biased region" description="Polar residues" evidence="1">
    <location>
        <begin position="69"/>
        <end position="78"/>
    </location>
</feature>
<dbReference type="AlphaFoldDB" id="A0A0V1CBD1"/>
<dbReference type="EMBL" id="JYDI01000301">
    <property type="protein sequence ID" value="KRY46220.1"/>
    <property type="molecule type" value="Genomic_DNA"/>
</dbReference>
<protein>
    <submittedName>
        <fullName evidence="3">Uncharacterized protein</fullName>
    </submittedName>
</protein>
<organism evidence="3 4">
    <name type="scientific">Trichinella britovi</name>
    <name type="common">Parasitic roundworm</name>
    <dbReference type="NCBI Taxonomy" id="45882"/>
    <lineage>
        <taxon>Eukaryota</taxon>
        <taxon>Metazoa</taxon>
        <taxon>Ecdysozoa</taxon>
        <taxon>Nematoda</taxon>
        <taxon>Enoplea</taxon>
        <taxon>Dorylaimia</taxon>
        <taxon>Trichinellida</taxon>
        <taxon>Trichinellidae</taxon>
        <taxon>Trichinella</taxon>
    </lineage>
</organism>